<dbReference type="PANTHER" id="PTHR11802">
    <property type="entry name" value="SERINE PROTEASE FAMILY S10 SERINE CARBOXYPEPTIDASE"/>
    <property type="match status" value="1"/>
</dbReference>
<keyword evidence="5 10" id="KW-0645">Protease</keyword>
<comment type="similarity">
    <text evidence="2 10">Belongs to the peptidase S10 family.</text>
</comment>
<keyword evidence="3" id="KW-0964">Secreted</keyword>
<dbReference type="InterPro" id="IPR018202">
    <property type="entry name" value="Ser_caboxypep_ser_AS"/>
</dbReference>
<dbReference type="Proteomes" id="UP000504633">
    <property type="component" value="Unplaced"/>
</dbReference>
<dbReference type="FunFam" id="3.40.50.1820:FF:000075">
    <property type="entry name" value="Carboxypeptidase"/>
    <property type="match status" value="1"/>
</dbReference>
<evidence type="ECO:0000256" key="3">
    <source>
        <dbReference type="ARBA" id="ARBA00022525"/>
    </source>
</evidence>
<dbReference type="KEGG" id="dhe:111596196"/>
<evidence type="ECO:0000256" key="7">
    <source>
        <dbReference type="ARBA" id="ARBA00022801"/>
    </source>
</evidence>
<dbReference type="PROSITE" id="PS00131">
    <property type="entry name" value="CARBOXYPEPT_SER_SER"/>
    <property type="match status" value="1"/>
</dbReference>
<dbReference type="SUPFAM" id="SSF53474">
    <property type="entry name" value="alpha/beta-Hydrolases"/>
    <property type="match status" value="1"/>
</dbReference>
<dbReference type="OMA" id="NWINRMR"/>
<keyword evidence="11" id="KW-1185">Reference proteome</keyword>
<dbReference type="GO" id="GO:0004185">
    <property type="term" value="F:serine-type carboxypeptidase activity"/>
    <property type="evidence" value="ECO:0007669"/>
    <property type="project" value="UniProtKB-UniRule"/>
</dbReference>
<evidence type="ECO:0000313" key="11">
    <source>
        <dbReference type="Proteomes" id="UP000504633"/>
    </source>
</evidence>
<keyword evidence="7 10" id="KW-0378">Hydrolase</keyword>
<gene>
    <name evidence="12" type="primary">LOC111596196</name>
</gene>
<evidence type="ECO:0000256" key="1">
    <source>
        <dbReference type="ARBA" id="ARBA00004613"/>
    </source>
</evidence>
<dbReference type="GeneID" id="111596196"/>
<dbReference type="InterPro" id="IPR029058">
    <property type="entry name" value="AB_hydrolase_fold"/>
</dbReference>
<comment type="subcellular location">
    <subcellularLocation>
        <location evidence="1">Secreted</location>
    </subcellularLocation>
</comment>
<name>A0A6J1LI79_DROHY</name>
<evidence type="ECO:0000256" key="10">
    <source>
        <dbReference type="RuleBase" id="RU361156"/>
    </source>
</evidence>
<keyword evidence="4 10" id="KW-0121">Carboxypeptidase</keyword>
<dbReference type="RefSeq" id="XP_023166075.1">
    <property type="nucleotide sequence ID" value="XM_023310307.2"/>
</dbReference>
<dbReference type="EC" id="3.4.16.-" evidence="10"/>
<evidence type="ECO:0000313" key="12">
    <source>
        <dbReference type="RefSeq" id="XP_023166075.1"/>
    </source>
</evidence>
<dbReference type="PANTHER" id="PTHR11802:SF3">
    <property type="entry name" value="RETINOID-INDUCIBLE SERINE CARBOXYPEPTIDASE"/>
    <property type="match status" value="1"/>
</dbReference>
<dbReference type="Gene3D" id="3.40.50.1820">
    <property type="entry name" value="alpha/beta hydrolase"/>
    <property type="match status" value="1"/>
</dbReference>
<sequence>MLVMSNWHRLQLLLLQLLVLLQCLGWLQARRGFGAGEQDWAYVEVREGAHLFYWLHYTTANVSAHTERPLVIWLQGGPGVASTGCGCFEQLGPIDIEGKPRASNWVQHMNILFIDSPVGTGYSYVEPQGHYAKDNNQIAKDLVKLMRTFLHNHPEFQRVPLHIFSESYGGKMAPEFALELQLAKQRKNLECQLQSVVVGNPWTSPLDSTLSYAPYLLQLGIVDHDGYRSIAHVAAEVARLVYAGKWLQAMDQGIQEVIEKYTGGVFLYNTQHRVHINDVYRYGEDPKLREFMINNVTQALNLTHMSEWMSQNATVFIKLGHDIFKPAVNIVTRLLNETPLRVGVYSGMLDLLCATPGTVNWINRMEWNRKDLYVSATRRPVRIDGMLEGYEKQGGGFSMFWVYRAGHLVQQDNPAAMSHILREFTGFG</sequence>
<feature type="chain" id="PRO_5027162105" description="Carboxypeptidase" evidence="10">
    <location>
        <begin position="30"/>
        <end position="428"/>
    </location>
</feature>
<evidence type="ECO:0000256" key="4">
    <source>
        <dbReference type="ARBA" id="ARBA00022645"/>
    </source>
</evidence>
<accession>A0A6J1LI79</accession>
<evidence type="ECO:0000256" key="5">
    <source>
        <dbReference type="ARBA" id="ARBA00022670"/>
    </source>
</evidence>
<dbReference type="PRINTS" id="PR00724">
    <property type="entry name" value="CRBOXYPTASEC"/>
</dbReference>
<dbReference type="InterPro" id="IPR001563">
    <property type="entry name" value="Peptidase_S10"/>
</dbReference>
<evidence type="ECO:0000256" key="8">
    <source>
        <dbReference type="ARBA" id="ARBA00023180"/>
    </source>
</evidence>
<evidence type="ECO:0000256" key="9">
    <source>
        <dbReference type="ARBA" id="ARBA00055847"/>
    </source>
</evidence>
<keyword evidence="8" id="KW-0325">Glycoprotein</keyword>
<evidence type="ECO:0000256" key="2">
    <source>
        <dbReference type="ARBA" id="ARBA00009431"/>
    </source>
</evidence>
<dbReference type="GO" id="GO:0006508">
    <property type="term" value="P:proteolysis"/>
    <property type="evidence" value="ECO:0007669"/>
    <property type="project" value="UniProtKB-KW"/>
</dbReference>
<evidence type="ECO:0000256" key="6">
    <source>
        <dbReference type="ARBA" id="ARBA00022729"/>
    </source>
</evidence>
<reference evidence="12" key="1">
    <citation type="submission" date="2025-08" db="UniProtKB">
        <authorList>
            <consortium name="RefSeq"/>
        </authorList>
    </citation>
    <scope>IDENTIFICATION</scope>
    <source>
        <strain evidence="12">15085-1641.00</strain>
        <tissue evidence="12">Whole body</tissue>
    </source>
</reference>
<dbReference type="OrthoDB" id="443318at2759"/>
<proteinExistence type="inferred from homology"/>
<dbReference type="GO" id="GO:0005576">
    <property type="term" value="C:extracellular region"/>
    <property type="evidence" value="ECO:0007669"/>
    <property type="project" value="UniProtKB-SubCell"/>
</dbReference>
<protein>
    <recommendedName>
        <fullName evidence="10">Carboxypeptidase</fullName>
        <ecNumber evidence="10">3.4.16.-</ecNumber>
    </recommendedName>
</protein>
<keyword evidence="6 10" id="KW-0732">Signal</keyword>
<organism evidence="11 12">
    <name type="scientific">Drosophila hydei</name>
    <name type="common">Fruit fly</name>
    <dbReference type="NCBI Taxonomy" id="7224"/>
    <lineage>
        <taxon>Eukaryota</taxon>
        <taxon>Metazoa</taxon>
        <taxon>Ecdysozoa</taxon>
        <taxon>Arthropoda</taxon>
        <taxon>Hexapoda</taxon>
        <taxon>Insecta</taxon>
        <taxon>Pterygota</taxon>
        <taxon>Neoptera</taxon>
        <taxon>Endopterygota</taxon>
        <taxon>Diptera</taxon>
        <taxon>Brachycera</taxon>
        <taxon>Muscomorpha</taxon>
        <taxon>Ephydroidea</taxon>
        <taxon>Drosophilidae</taxon>
        <taxon>Drosophila</taxon>
    </lineage>
</organism>
<dbReference type="Pfam" id="PF00450">
    <property type="entry name" value="Peptidase_S10"/>
    <property type="match status" value="1"/>
</dbReference>
<comment type="function">
    <text evidence="9">May be involved in vascular wall and kidney homeostasis.</text>
</comment>
<feature type="signal peptide" evidence="10">
    <location>
        <begin position="1"/>
        <end position="29"/>
    </location>
</feature>
<dbReference type="AlphaFoldDB" id="A0A6J1LI79"/>